<name>A0A0D0BI65_9AGAR</name>
<reference evidence="2 3" key="1">
    <citation type="submission" date="2014-04" db="EMBL/GenBank/DDBJ databases">
        <title>Evolutionary Origins and Diversification of the Mycorrhizal Mutualists.</title>
        <authorList>
            <consortium name="DOE Joint Genome Institute"/>
            <consortium name="Mycorrhizal Genomics Consortium"/>
            <person name="Kohler A."/>
            <person name="Kuo A."/>
            <person name="Nagy L.G."/>
            <person name="Floudas D."/>
            <person name="Copeland A."/>
            <person name="Barry K.W."/>
            <person name="Cichocki N."/>
            <person name="Veneault-Fourrey C."/>
            <person name="LaButti K."/>
            <person name="Lindquist E.A."/>
            <person name="Lipzen A."/>
            <person name="Lundell T."/>
            <person name="Morin E."/>
            <person name="Murat C."/>
            <person name="Riley R."/>
            <person name="Ohm R."/>
            <person name="Sun H."/>
            <person name="Tunlid A."/>
            <person name="Henrissat B."/>
            <person name="Grigoriev I.V."/>
            <person name="Hibbett D.S."/>
            <person name="Martin F."/>
        </authorList>
    </citation>
    <scope>NUCLEOTIDE SEQUENCE [LARGE SCALE GENOMIC DNA]</scope>
    <source>
        <strain evidence="2 3">FD-317 M1</strain>
    </source>
</reference>
<evidence type="ECO:0000256" key="1">
    <source>
        <dbReference type="SAM" id="Phobius"/>
    </source>
</evidence>
<keyword evidence="1" id="KW-1133">Transmembrane helix</keyword>
<dbReference type="EMBL" id="KN834815">
    <property type="protein sequence ID" value="KIK54461.1"/>
    <property type="molecule type" value="Genomic_DNA"/>
</dbReference>
<protein>
    <submittedName>
        <fullName evidence="2">Uncharacterized protein</fullName>
    </submittedName>
</protein>
<feature type="non-terminal residue" evidence="2">
    <location>
        <position position="162"/>
    </location>
</feature>
<evidence type="ECO:0000313" key="2">
    <source>
        <dbReference type="EMBL" id="KIK54461.1"/>
    </source>
</evidence>
<dbReference type="OrthoDB" id="2548253at2759"/>
<accession>A0A0D0BI65</accession>
<proteinExistence type="predicted"/>
<sequence length="162" mass="18374">MPSDKPSELNEAFTPMQPLRPRKKNHLHLSLLIKLVYAVVTRILFFIGLVVVVRGLVSPLAQLKQEAKLLVSSRYRAIYQNQTLDMVTNRTTVVQPLIGEDQLFDIGVTIWARATREEEKEWYRSKGKNRTVGGFPAIIDGPVLLDEGLSWGLRFQNSSQLS</sequence>
<organism evidence="2 3">
    <name type="scientific">Collybiopsis luxurians FD-317 M1</name>
    <dbReference type="NCBI Taxonomy" id="944289"/>
    <lineage>
        <taxon>Eukaryota</taxon>
        <taxon>Fungi</taxon>
        <taxon>Dikarya</taxon>
        <taxon>Basidiomycota</taxon>
        <taxon>Agaricomycotina</taxon>
        <taxon>Agaricomycetes</taxon>
        <taxon>Agaricomycetidae</taxon>
        <taxon>Agaricales</taxon>
        <taxon>Marasmiineae</taxon>
        <taxon>Omphalotaceae</taxon>
        <taxon>Collybiopsis</taxon>
        <taxon>Collybiopsis luxurians</taxon>
    </lineage>
</organism>
<gene>
    <name evidence="2" type="ORF">GYMLUDRAFT_249403</name>
</gene>
<keyword evidence="1" id="KW-0472">Membrane</keyword>
<keyword evidence="3" id="KW-1185">Reference proteome</keyword>
<dbReference type="Proteomes" id="UP000053593">
    <property type="component" value="Unassembled WGS sequence"/>
</dbReference>
<dbReference type="HOGENOM" id="CLU_1647746_0_0_1"/>
<dbReference type="AlphaFoldDB" id="A0A0D0BI65"/>
<evidence type="ECO:0000313" key="3">
    <source>
        <dbReference type="Proteomes" id="UP000053593"/>
    </source>
</evidence>
<keyword evidence="1" id="KW-0812">Transmembrane</keyword>
<feature type="transmembrane region" description="Helical" evidence="1">
    <location>
        <begin position="35"/>
        <end position="57"/>
    </location>
</feature>